<protein>
    <submittedName>
        <fullName evidence="2">Predicted protein</fullName>
    </submittedName>
</protein>
<name>E5ACI8_LEPMJ</name>
<evidence type="ECO:0000256" key="1">
    <source>
        <dbReference type="SAM" id="MobiDB-lite"/>
    </source>
</evidence>
<dbReference type="GeneID" id="13286827"/>
<evidence type="ECO:0000313" key="3">
    <source>
        <dbReference type="Proteomes" id="UP000002668"/>
    </source>
</evidence>
<dbReference type="HOGENOM" id="CLU_678056_0_0_1"/>
<reference evidence="3" key="1">
    <citation type="journal article" date="2011" name="Nat. Commun.">
        <title>Effector diversification within compartments of the Leptosphaeria maculans genome affected by Repeat-Induced Point mutations.</title>
        <authorList>
            <person name="Rouxel T."/>
            <person name="Grandaubert J."/>
            <person name="Hane J.K."/>
            <person name="Hoede C."/>
            <person name="van de Wouw A.P."/>
            <person name="Couloux A."/>
            <person name="Dominguez V."/>
            <person name="Anthouard V."/>
            <person name="Bally P."/>
            <person name="Bourras S."/>
            <person name="Cozijnsen A.J."/>
            <person name="Ciuffetti L.M."/>
            <person name="Degrave A."/>
            <person name="Dilmaghani A."/>
            <person name="Duret L."/>
            <person name="Fudal I."/>
            <person name="Goodwin S.B."/>
            <person name="Gout L."/>
            <person name="Glaser N."/>
            <person name="Linglin J."/>
            <person name="Kema G.H.J."/>
            <person name="Lapalu N."/>
            <person name="Lawrence C.B."/>
            <person name="May K."/>
            <person name="Meyer M."/>
            <person name="Ollivier B."/>
            <person name="Poulain J."/>
            <person name="Schoch C.L."/>
            <person name="Simon A."/>
            <person name="Spatafora J.W."/>
            <person name="Stachowiak A."/>
            <person name="Turgeon B.G."/>
            <person name="Tyler B.M."/>
            <person name="Vincent D."/>
            <person name="Weissenbach J."/>
            <person name="Amselem J."/>
            <person name="Quesneville H."/>
            <person name="Oliver R.P."/>
            <person name="Wincker P."/>
            <person name="Balesdent M.-H."/>
            <person name="Howlett B.J."/>
        </authorList>
    </citation>
    <scope>NUCLEOTIDE SEQUENCE [LARGE SCALE GENOMIC DNA]</scope>
    <source>
        <strain evidence="3">JN3 / isolate v23.1.3 / race Av1-4-5-6-7-8</strain>
    </source>
</reference>
<organism evidence="2 3">
    <name type="scientific">Leptosphaeria maculans (strain JN3 / isolate v23.1.3 / race Av1-4-5-6-7-8)</name>
    <name type="common">Blackleg fungus</name>
    <name type="synonym">Phoma lingam</name>
    <dbReference type="NCBI Taxonomy" id="985895"/>
    <lineage>
        <taxon>Eukaryota</taxon>
        <taxon>Fungi</taxon>
        <taxon>Dikarya</taxon>
        <taxon>Ascomycota</taxon>
        <taxon>Pezizomycotina</taxon>
        <taxon>Dothideomycetes</taxon>
        <taxon>Pleosporomycetidae</taxon>
        <taxon>Pleosporales</taxon>
        <taxon>Pleosporineae</taxon>
        <taxon>Leptosphaeriaceae</taxon>
        <taxon>Plenodomus</taxon>
        <taxon>Plenodomus lingam/Leptosphaeria maculans species complex</taxon>
    </lineage>
</organism>
<dbReference type="OMA" id="HHFETIR"/>
<keyword evidence="3" id="KW-1185">Reference proteome</keyword>
<gene>
    <name evidence="2" type="ORF">LEMA_P009770.1</name>
</gene>
<feature type="region of interest" description="Disordered" evidence="1">
    <location>
        <begin position="44"/>
        <end position="66"/>
    </location>
</feature>
<proteinExistence type="predicted"/>
<dbReference type="InParanoid" id="E5ACI8"/>
<dbReference type="OrthoDB" id="3784540at2759"/>
<dbReference type="AlphaFoldDB" id="E5ACI8"/>
<sequence length="406" mass="45457">MIPVYDREGRPLVLAHTAESAAFNPSTTCIRSPILPFSCHLTRSDNVMPRGSREREKKSQPIVSDDDSDTIVVARHAIPLHLSPNTYGLSKPSPRKETTVYKSPLKEKHTVFAADEEDIKTELDEDVSNDMKQAEPEQPISKSCAVSGYHIILKDEEDYKTFADIMAKYPGANLPNIRILEIHIDTTKLTEYHDFRMALALQEFQPSRNGMIPHRLHTLRVVVKGDVLFTRYAYHLASPAASEDASHVMKKLIRDRLSRKQKSNLMYKLNSTELGISNALLATRGVKQVSIEGTGKVEGNFAQTLLDTLTQPPGTKIIQLHEPVFPFIADEINRTGEICSGDYKGSTLQSRLTLDQSRHDFPDMGEEGREEVASLGVADMVRVRRNTTDTSDALDGNTDIEFGWKI</sequence>
<evidence type="ECO:0000313" key="2">
    <source>
        <dbReference type="EMBL" id="CBY02190.1"/>
    </source>
</evidence>
<accession>E5ACI8</accession>
<dbReference type="Proteomes" id="UP000002668">
    <property type="component" value="Genome"/>
</dbReference>
<dbReference type="EMBL" id="FP929139">
    <property type="protein sequence ID" value="CBY02190.1"/>
    <property type="molecule type" value="Genomic_DNA"/>
</dbReference>
<dbReference type="VEuPathDB" id="FungiDB:LEMA_P009770.1"/>